<evidence type="ECO:0000256" key="19">
    <source>
        <dbReference type="ARBA" id="ARBA00073168"/>
    </source>
</evidence>
<dbReference type="AlphaFoldDB" id="A0A3L8SUB4"/>
<feature type="non-terminal residue" evidence="28">
    <location>
        <position position="1"/>
    </location>
</feature>
<dbReference type="OrthoDB" id="498125at2759"/>
<dbReference type="GO" id="GO:0006284">
    <property type="term" value="P:base-excision repair"/>
    <property type="evidence" value="ECO:0007669"/>
    <property type="project" value="InterPro"/>
</dbReference>
<dbReference type="SMART" id="SM01232">
    <property type="entry name" value="H2TH"/>
    <property type="match status" value="1"/>
</dbReference>
<feature type="domain" description="FPG-type" evidence="25">
    <location>
        <begin position="228"/>
        <end position="262"/>
    </location>
</feature>
<feature type="domain" description="Formamidopyrimidine-DNA glycosylase catalytic" evidence="26">
    <location>
        <begin position="49"/>
        <end position="220"/>
    </location>
</feature>
<dbReference type="InterPro" id="IPR010666">
    <property type="entry name" value="Znf_GRF"/>
</dbReference>
<dbReference type="InterPro" id="IPR012319">
    <property type="entry name" value="FPG_cat"/>
</dbReference>
<keyword evidence="16" id="KW-0511">Multifunctional enzyme</keyword>
<keyword evidence="29" id="KW-1185">Reference proteome</keyword>
<gene>
    <name evidence="28" type="ORF">DV515_00002724</name>
</gene>
<evidence type="ECO:0000256" key="12">
    <source>
        <dbReference type="ARBA" id="ARBA00023125"/>
    </source>
</evidence>
<dbReference type="InterPro" id="IPR015886">
    <property type="entry name" value="H2TH_FPG"/>
</dbReference>
<name>A0A3L8SUB4_CHLGU</name>
<evidence type="ECO:0000259" key="25">
    <source>
        <dbReference type="PROSITE" id="PS51066"/>
    </source>
</evidence>
<protein>
    <recommendedName>
        <fullName evidence="19">Endonuclease 8-like 3</fullName>
        <ecNumber evidence="4">4.2.99.18</ecNumber>
    </recommendedName>
    <alternativeName>
        <fullName evidence="20">DNA glycosylase/AP lyase Neil3</fullName>
    </alternativeName>
    <alternativeName>
        <fullName evidence="22">Endonuclease VIII-like 3</fullName>
    </alternativeName>
    <alternativeName>
        <fullName evidence="21">Nei-like protein 3</fullName>
    </alternativeName>
</protein>
<comment type="subcellular location">
    <subcellularLocation>
        <location evidence="2">Chromosome</location>
    </subcellularLocation>
    <subcellularLocation>
        <location evidence="1">Nucleus</location>
    </subcellularLocation>
</comment>
<evidence type="ECO:0000256" key="10">
    <source>
        <dbReference type="ARBA" id="ARBA00022801"/>
    </source>
</evidence>
<evidence type="ECO:0000256" key="20">
    <source>
        <dbReference type="ARBA" id="ARBA00081871"/>
    </source>
</evidence>
<keyword evidence="14" id="KW-0456">Lyase</keyword>
<organism evidence="28 29">
    <name type="scientific">Chloebia gouldiae</name>
    <name type="common">Gouldian finch</name>
    <name type="synonym">Erythrura gouldiae</name>
    <dbReference type="NCBI Taxonomy" id="44316"/>
    <lineage>
        <taxon>Eukaryota</taxon>
        <taxon>Metazoa</taxon>
        <taxon>Chordata</taxon>
        <taxon>Craniata</taxon>
        <taxon>Vertebrata</taxon>
        <taxon>Euteleostomi</taxon>
        <taxon>Archelosauria</taxon>
        <taxon>Archosauria</taxon>
        <taxon>Dinosauria</taxon>
        <taxon>Saurischia</taxon>
        <taxon>Theropoda</taxon>
        <taxon>Coelurosauria</taxon>
        <taxon>Aves</taxon>
        <taxon>Neognathae</taxon>
        <taxon>Neoaves</taxon>
        <taxon>Telluraves</taxon>
        <taxon>Australaves</taxon>
        <taxon>Passeriformes</taxon>
        <taxon>Passeroidea</taxon>
        <taxon>Passeridae</taxon>
        <taxon>Chloebia</taxon>
    </lineage>
</organism>
<dbReference type="SUPFAM" id="SSF81624">
    <property type="entry name" value="N-terminal domain of MutM-like DNA repair proteins"/>
    <property type="match status" value="1"/>
</dbReference>
<evidence type="ECO:0000256" key="22">
    <source>
        <dbReference type="ARBA" id="ARBA00083341"/>
    </source>
</evidence>
<evidence type="ECO:0000259" key="24">
    <source>
        <dbReference type="PROSITE" id="PS50199"/>
    </source>
</evidence>
<dbReference type="STRING" id="44316.ENSEGOP00005004961"/>
<evidence type="ECO:0000256" key="14">
    <source>
        <dbReference type="ARBA" id="ARBA00023239"/>
    </source>
</evidence>
<keyword evidence="6" id="KW-0479">Metal-binding</keyword>
<keyword evidence="17" id="KW-0326">Glycosidase</keyword>
<keyword evidence="9 23" id="KW-0863">Zinc-finger</keyword>
<dbReference type="PANTHER" id="PTHR22993:SF10">
    <property type="entry name" value="ENDONUCLEASE 8-LIKE 3"/>
    <property type="match status" value="1"/>
</dbReference>
<dbReference type="SUPFAM" id="SSF90209">
    <property type="entry name" value="Ran binding protein zinc finger-like"/>
    <property type="match status" value="1"/>
</dbReference>
<dbReference type="Gene3D" id="3.20.190.10">
    <property type="entry name" value="MutM-like, N-terminal"/>
    <property type="match status" value="1"/>
</dbReference>
<evidence type="ECO:0000256" key="23">
    <source>
        <dbReference type="PROSITE-ProRule" id="PRU00322"/>
    </source>
</evidence>
<keyword evidence="12" id="KW-0238">DNA-binding</keyword>
<dbReference type="Pfam" id="PF06839">
    <property type="entry name" value="Zn_ribbon_GRF"/>
    <property type="match status" value="2"/>
</dbReference>
<evidence type="ECO:0000256" key="21">
    <source>
        <dbReference type="ARBA" id="ARBA00082922"/>
    </source>
</evidence>
<dbReference type="PROSITE" id="PS50199">
    <property type="entry name" value="ZF_RANBP2_2"/>
    <property type="match status" value="1"/>
</dbReference>
<dbReference type="SUPFAM" id="SSF46946">
    <property type="entry name" value="S13-like H2TH domain"/>
    <property type="match status" value="1"/>
</dbReference>
<keyword evidence="13" id="KW-0234">DNA repair</keyword>
<dbReference type="Pfam" id="PF06831">
    <property type="entry name" value="H2TH"/>
    <property type="match status" value="1"/>
</dbReference>
<comment type="catalytic activity">
    <reaction evidence="18">
        <text>2'-deoxyribonucleotide-(2'-deoxyribose 5'-phosphate)-2'-deoxyribonucleotide-DNA = a 3'-end 2'-deoxyribonucleotide-(2,3-dehydro-2,3-deoxyribose 5'-phosphate)-DNA + a 5'-end 5'-phospho-2'-deoxyribonucleoside-DNA + H(+)</text>
        <dbReference type="Rhea" id="RHEA:66592"/>
        <dbReference type="Rhea" id="RHEA-COMP:13180"/>
        <dbReference type="Rhea" id="RHEA-COMP:16897"/>
        <dbReference type="Rhea" id="RHEA-COMP:17067"/>
        <dbReference type="ChEBI" id="CHEBI:15378"/>
        <dbReference type="ChEBI" id="CHEBI:136412"/>
        <dbReference type="ChEBI" id="CHEBI:157695"/>
        <dbReference type="ChEBI" id="CHEBI:167181"/>
        <dbReference type="EC" id="4.2.99.18"/>
    </reaction>
</comment>
<dbReference type="PROSITE" id="PS01242">
    <property type="entry name" value="ZF_FPG_1"/>
    <property type="match status" value="1"/>
</dbReference>
<evidence type="ECO:0000256" key="11">
    <source>
        <dbReference type="ARBA" id="ARBA00022833"/>
    </source>
</evidence>
<dbReference type="InterPro" id="IPR015887">
    <property type="entry name" value="DNA_glyclase_Znf_dom_DNA_BS"/>
</dbReference>
<evidence type="ECO:0000313" key="29">
    <source>
        <dbReference type="Proteomes" id="UP000276834"/>
    </source>
</evidence>
<dbReference type="GO" id="GO:0140078">
    <property type="term" value="F:class I DNA-(apurinic or apyrimidinic site) endonuclease activity"/>
    <property type="evidence" value="ECO:0007669"/>
    <property type="project" value="UniProtKB-EC"/>
</dbReference>
<evidence type="ECO:0000256" key="4">
    <source>
        <dbReference type="ARBA" id="ARBA00012720"/>
    </source>
</evidence>
<evidence type="ECO:0000256" key="7">
    <source>
        <dbReference type="ARBA" id="ARBA00022737"/>
    </source>
</evidence>
<evidence type="ECO:0000256" key="17">
    <source>
        <dbReference type="ARBA" id="ARBA00023295"/>
    </source>
</evidence>
<evidence type="ECO:0000256" key="3">
    <source>
        <dbReference type="ARBA" id="ARBA00009409"/>
    </source>
</evidence>
<keyword evidence="7" id="KW-0677">Repeat</keyword>
<keyword evidence="5" id="KW-0158">Chromosome</keyword>
<evidence type="ECO:0000256" key="6">
    <source>
        <dbReference type="ARBA" id="ARBA00022723"/>
    </source>
</evidence>
<evidence type="ECO:0000256" key="9">
    <source>
        <dbReference type="ARBA" id="ARBA00022771"/>
    </source>
</evidence>
<evidence type="ECO:0000259" key="26">
    <source>
        <dbReference type="PROSITE" id="PS51068"/>
    </source>
</evidence>
<keyword evidence="10" id="KW-0378">Hydrolase</keyword>
<dbReference type="PROSITE" id="PS51999">
    <property type="entry name" value="ZF_GRF"/>
    <property type="match status" value="2"/>
</dbReference>
<proteinExistence type="inferred from homology"/>
<keyword evidence="15" id="KW-0539">Nucleus</keyword>
<dbReference type="InterPro" id="IPR036443">
    <property type="entry name" value="Znf_RanBP2_sf"/>
</dbReference>
<dbReference type="GO" id="GO:0005654">
    <property type="term" value="C:nucleoplasm"/>
    <property type="evidence" value="ECO:0007669"/>
    <property type="project" value="UniProtKB-ARBA"/>
</dbReference>
<dbReference type="PROSITE" id="PS01358">
    <property type="entry name" value="ZF_RANBP2_1"/>
    <property type="match status" value="1"/>
</dbReference>
<evidence type="ECO:0000256" key="5">
    <source>
        <dbReference type="ARBA" id="ARBA00022454"/>
    </source>
</evidence>
<evidence type="ECO:0000256" key="8">
    <source>
        <dbReference type="ARBA" id="ARBA00022763"/>
    </source>
</evidence>
<evidence type="ECO:0000256" key="15">
    <source>
        <dbReference type="ARBA" id="ARBA00023242"/>
    </source>
</evidence>
<sequence>FIEAANHGQTLPTADYSVYESFYYGDCKSLPYTKEVAASKERISGHDFLVGHVYRGVETLGKELFMYFDQKALRIHFGMNGSMHINPDGSKDRNGAQPTLEIQLMEDTVCFWDVTVEYRNAAECEQKVRMMESLDVCSPKFSFSRAEHEIKQQNTRMLCDVLLDQAVLPGVGNIIKNEALFDSGLHPALKVCQLRDEHIRHLVKMTRDFTLLFYKCRKTGSPLYRHYKVYKRPACRECSGSITVCRLGDHNRMTYFCSQCQKADPQLVNLSVWKDLLLSKLPARNSLIGWAYGRGSCSNEHVAQKSEEEWTCMCCTLINKPSAEICDACLTSRPEVPKMETFEDSAAFNTNLMKYPCNNFRKPSTEIKINRKTAFGTTTLVLTDLGNKTVLRNDIQVSGGHSQCDFPKSNCKQIQSNACQSGGRKDKDCSTPVTALPLSSCQQPVPFKHIQKKQKTDHVPSVHPYNAAIRRVLWLVITFKLCRSNFVTCHYSAPQSKVTDDTRMLSMGHPRCNKHSRLCSLRVVRKDGENKGRQFYCCPLSRETRCEYFQWADLDFPFCNHGKRCVMKTVLKIGPNNGKNFFVCPLGKEKQCGFFQWAENGPERWQSKEQSLDSEQLSLTLKGGMNCVVRNTEGEIEHSTHDDSDSII</sequence>
<keyword evidence="8" id="KW-0227">DNA damage</keyword>
<dbReference type="GO" id="GO:0003684">
    <property type="term" value="F:damaged DNA binding"/>
    <property type="evidence" value="ECO:0007669"/>
    <property type="project" value="InterPro"/>
</dbReference>
<dbReference type="GO" id="GO:0019104">
    <property type="term" value="F:DNA N-glycosylase activity"/>
    <property type="evidence" value="ECO:0007669"/>
    <property type="project" value="InterPro"/>
</dbReference>
<evidence type="ECO:0000259" key="27">
    <source>
        <dbReference type="PROSITE" id="PS51999"/>
    </source>
</evidence>
<evidence type="ECO:0000256" key="13">
    <source>
        <dbReference type="ARBA" id="ARBA00023204"/>
    </source>
</evidence>
<dbReference type="Proteomes" id="UP000276834">
    <property type="component" value="Unassembled WGS sequence"/>
</dbReference>
<evidence type="ECO:0000313" key="28">
    <source>
        <dbReference type="EMBL" id="RLW09051.1"/>
    </source>
</evidence>
<reference evidence="28 29" key="1">
    <citation type="journal article" date="2018" name="Proc. R. Soc. B">
        <title>A non-coding region near Follistatin controls head colour polymorphism in the Gouldian finch.</title>
        <authorList>
            <person name="Toomey M.B."/>
            <person name="Marques C.I."/>
            <person name="Andrade P."/>
            <person name="Araujo P.M."/>
            <person name="Sabatino S."/>
            <person name="Gazda M.A."/>
            <person name="Afonso S."/>
            <person name="Lopes R.J."/>
            <person name="Corbo J.C."/>
            <person name="Carneiro M."/>
        </authorList>
    </citation>
    <scope>NUCLEOTIDE SEQUENCE [LARGE SCALE GENOMIC DNA]</scope>
    <source>
        <strain evidence="28">Red01</strain>
        <tissue evidence="28">Muscle</tissue>
    </source>
</reference>
<feature type="domain" description="RanBP2-type" evidence="24">
    <location>
        <begin position="306"/>
        <end position="335"/>
    </location>
</feature>
<dbReference type="InterPro" id="IPR000214">
    <property type="entry name" value="Znf_DNA_glyclase/AP_lyase"/>
</dbReference>
<dbReference type="GO" id="GO:0005694">
    <property type="term" value="C:chromosome"/>
    <property type="evidence" value="ECO:0007669"/>
    <property type="project" value="UniProtKB-SubCell"/>
</dbReference>
<comment type="similarity">
    <text evidence="3">Belongs to the FPG family.</text>
</comment>
<dbReference type="InterPro" id="IPR010979">
    <property type="entry name" value="Ribosomal_uS13-like_H2TH"/>
</dbReference>
<evidence type="ECO:0000256" key="16">
    <source>
        <dbReference type="ARBA" id="ARBA00023268"/>
    </source>
</evidence>
<dbReference type="InterPro" id="IPR001876">
    <property type="entry name" value="Znf_RanBP2"/>
</dbReference>
<dbReference type="EMBL" id="QUSF01000005">
    <property type="protein sequence ID" value="RLW09051.1"/>
    <property type="molecule type" value="Genomic_DNA"/>
</dbReference>
<keyword evidence="11" id="KW-0862">Zinc</keyword>
<dbReference type="PROSITE" id="PS51068">
    <property type="entry name" value="FPG_CAT"/>
    <property type="match status" value="1"/>
</dbReference>
<evidence type="ECO:0000256" key="1">
    <source>
        <dbReference type="ARBA" id="ARBA00004123"/>
    </source>
</evidence>
<comment type="caution">
    <text evidence="28">The sequence shown here is derived from an EMBL/GenBank/DDBJ whole genome shotgun (WGS) entry which is preliminary data.</text>
</comment>
<dbReference type="InterPro" id="IPR035937">
    <property type="entry name" value="FPG_N"/>
</dbReference>
<evidence type="ECO:0000256" key="2">
    <source>
        <dbReference type="ARBA" id="ARBA00004286"/>
    </source>
</evidence>
<dbReference type="GO" id="GO:0008270">
    <property type="term" value="F:zinc ion binding"/>
    <property type="evidence" value="ECO:0007669"/>
    <property type="project" value="UniProtKB-KW"/>
</dbReference>
<dbReference type="Gene3D" id="1.10.8.50">
    <property type="match status" value="1"/>
</dbReference>
<dbReference type="Gene3D" id="2.30.30.380">
    <property type="entry name" value="Zn-finger domain of Sec23/24"/>
    <property type="match status" value="1"/>
</dbReference>
<feature type="domain" description="GRF-type" evidence="27">
    <location>
        <begin position="512"/>
        <end position="555"/>
    </location>
</feature>
<dbReference type="SMART" id="SM00547">
    <property type="entry name" value="ZnF_RBZ"/>
    <property type="match status" value="1"/>
</dbReference>
<evidence type="ECO:0000256" key="18">
    <source>
        <dbReference type="ARBA" id="ARBA00044632"/>
    </source>
</evidence>
<accession>A0A3L8SUB4</accession>
<dbReference type="PROSITE" id="PS51066">
    <property type="entry name" value="ZF_FPG_2"/>
    <property type="match status" value="1"/>
</dbReference>
<dbReference type="PANTHER" id="PTHR22993">
    <property type="entry name" value="FORMAMIDOPYRIMIDINE-DNA GLYCOSYLASE"/>
    <property type="match status" value="1"/>
</dbReference>
<dbReference type="EC" id="4.2.99.18" evidence="4"/>
<dbReference type="CDD" id="cd08969">
    <property type="entry name" value="MeNeil3_N"/>
    <property type="match status" value="1"/>
</dbReference>
<dbReference type="FunFam" id="1.10.8.50:FF:000008">
    <property type="entry name" value="Nei-like DNA glycosylase 3"/>
    <property type="match status" value="1"/>
</dbReference>
<feature type="domain" description="GRF-type" evidence="27">
    <location>
        <begin position="559"/>
        <end position="601"/>
    </location>
</feature>